<protein>
    <submittedName>
        <fullName evidence="1">Uncharacterized protein</fullName>
    </submittedName>
</protein>
<accession>A0A9X2F1S3</accession>
<dbReference type="Proteomes" id="UP001155182">
    <property type="component" value="Unassembled WGS sequence"/>
</dbReference>
<dbReference type="AlphaFoldDB" id="A0A9X2F1S3"/>
<comment type="caution">
    <text evidence="1">The sequence shown here is derived from an EMBL/GenBank/DDBJ whole genome shotgun (WGS) entry which is preliminary data.</text>
</comment>
<name>A0A9X2F1S3_9SPHI</name>
<dbReference type="EMBL" id="JAMWYS010000032">
    <property type="protein sequence ID" value="MCO4293084.1"/>
    <property type="molecule type" value="Genomic_DNA"/>
</dbReference>
<evidence type="ECO:0000313" key="1">
    <source>
        <dbReference type="EMBL" id="MCO4293084.1"/>
    </source>
</evidence>
<keyword evidence="2" id="KW-1185">Reference proteome</keyword>
<evidence type="ECO:0000313" key="2">
    <source>
        <dbReference type="Proteomes" id="UP001155182"/>
    </source>
</evidence>
<sequence length="156" mass="17890">MIVLVGGAEQPGAAIVEYLNKANFNDLVIVHDHKDESVLNSLSGNRFTKKIRYKEISRFLEANQLHVQFMVVVSESGLVDTNEIWDACIKWGIPLIVVSKEQTGFNKLVKINAKQPFYWSILHYRNESEEQVPKMVLHLMEHRKESAVHYLTNLAV</sequence>
<dbReference type="RefSeq" id="WP_252587578.1">
    <property type="nucleotide sequence ID" value="NZ_JAMWYS010000032.1"/>
</dbReference>
<gene>
    <name evidence="1" type="ORF">NF867_09430</name>
</gene>
<organism evidence="1 2">
    <name type="scientific">Solitalea agri</name>
    <dbReference type="NCBI Taxonomy" id="2953739"/>
    <lineage>
        <taxon>Bacteria</taxon>
        <taxon>Pseudomonadati</taxon>
        <taxon>Bacteroidota</taxon>
        <taxon>Sphingobacteriia</taxon>
        <taxon>Sphingobacteriales</taxon>
        <taxon>Sphingobacteriaceae</taxon>
        <taxon>Solitalea</taxon>
    </lineage>
</organism>
<reference evidence="1" key="1">
    <citation type="submission" date="2022-06" db="EMBL/GenBank/DDBJ databases">
        <title>Solitalea sp. MAHUQ-68 isolated from rhizospheric soil.</title>
        <authorList>
            <person name="Huq M.A."/>
        </authorList>
    </citation>
    <scope>NUCLEOTIDE SEQUENCE</scope>
    <source>
        <strain evidence="1">MAHUQ-68</strain>
    </source>
</reference>
<proteinExistence type="predicted"/>